<keyword evidence="8" id="KW-1015">Disulfide bond</keyword>
<protein>
    <recommendedName>
        <fullName evidence="12">MHC class I-like antigen recognition-like domain-containing protein</fullName>
    </recommendedName>
</protein>
<dbReference type="InterPro" id="IPR037055">
    <property type="entry name" value="MHC_I-like_Ag-recog_sf"/>
</dbReference>
<dbReference type="SUPFAM" id="SSF54452">
    <property type="entry name" value="MHC antigen-recognition domain"/>
    <property type="match status" value="1"/>
</dbReference>
<dbReference type="Pfam" id="PF00129">
    <property type="entry name" value="MHC_I"/>
    <property type="match status" value="1"/>
</dbReference>
<evidence type="ECO:0000256" key="1">
    <source>
        <dbReference type="ARBA" id="ARBA00004479"/>
    </source>
</evidence>
<dbReference type="GO" id="GO:0009897">
    <property type="term" value="C:external side of plasma membrane"/>
    <property type="evidence" value="ECO:0007669"/>
    <property type="project" value="TreeGrafter"/>
</dbReference>
<evidence type="ECO:0000256" key="10">
    <source>
        <dbReference type="RuleBase" id="RU004439"/>
    </source>
</evidence>
<keyword evidence="4" id="KW-0732">Signal</keyword>
<dbReference type="GO" id="GO:0006955">
    <property type="term" value="P:immune response"/>
    <property type="evidence" value="ECO:0007669"/>
    <property type="project" value="TreeGrafter"/>
</dbReference>
<dbReference type="Proteomes" id="UP000694401">
    <property type="component" value="Unassembled WGS sequence"/>
</dbReference>
<reference evidence="13" key="2">
    <citation type="submission" date="2025-09" db="UniProtKB">
        <authorList>
            <consortium name="Ensembl"/>
        </authorList>
    </citation>
    <scope>IDENTIFICATION</scope>
</reference>
<evidence type="ECO:0000313" key="13">
    <source>
        <dbReference type="Ensembl" id="ENSZLMP00000000624.1"/>
    </source>
</evidence>
<evidence type="ECO:0000256" key="9">
    <source>
        <dbReference type="ARBA" id="ARBA00023180"/>
    </source>
</evidence>
<dbReference type="PANTHER" id="PTHR16675">
    <property type="entry name" value="MHC CLASS I-RELATED"/>
    <property type="match status" value="1"/>
</dbReference>
<dbReference type="GO" id="GO:0002474">
    <property type="term" value="P:antigen processing and presentation of peptide antigen via MHC class I"/>
    <property type="evidence" value="ECO:0007669"/>
    <property type="project" value="UniProtKB-KW"/>
</dbReference>
<evidence type="ECO:0000256" key="5">
    <source>
        <dbReference type="ARBA" id="ARBA00022859"/>
    </source>
</evidence>
<evidence type="ECO:0000256" key="7">
    <source>
        <dbReference type="ARBA" id="ARBA00023136"/>
    </source>
</evidence>
<feature type="compositionally biased region" description="Polar residues" evidence="11">
    <location>
        <begin position="1"/>
        <end position="13"/>
    </location>
</feature>
<name>A0A8D2QKT3_ZOSLA</name>
<feature type="region of interest" description="Disordered" evidence="11">
    <location>
        <begin position="1"/>
        <end position="32"/>
    </location>
</feature>
<dbReference type="AlphaFoldDB" id="A0A8D2QKT3"/>
<dbReference type="PRINTS" id="PR01638">
    <property type="entry name" value="MHCCLASSI"/>
</dbReference>
<keyword evidence="3" id="KW-0812">Transmembrane</keyword>
<keyword evidence="6" id="KW-1133">Transmembrane helix</keyword>
<reference evidence="13" key="1">
    <citation type="submission" date="2025-08" db="UniProtKB">
        <authorList>
            <consortium name="Ensembl"/>
        </authorList>
    </citation>
    <scope>IDENTIFICATION</scope>
</reference>
<dbReference type="GO" id="GO:0005615">
    <property type="term" value="C:extracellular space"/>
    <property type="evidence" value="ECO:0007669"/>
    <property type="project" value="TreeGrafter"/>
</dbReference>
<dbReference type="InterPro" id="IPR011161">
    <property type="entry name" value="MHC_I-like_Ag-recog"/>
</dbReference>
<dbReference type="Gene3D" id="3.30.500.10">
    <property type="entry name" value="MHC class I-like antigen recognition-like"/>
    <property type="match status" value="1"/>
</dbReference>
<keyword evidence="7" id="KW-0472">Membrane</keyword>
<dbReference type="InterPro" id="IPR001039">
    <property type="entry name" value="MHC_I_a_a1/a2"/>
</dbReference>
<proteinExistence type="inferred from homology"/>
<evidence type="ECO:0000259" key="12">
    <source>
        <dbReference type="Pfam" id="PF00129"/>
    </source>
</evidence>
<accession>A0A8D2QKT3</accession>
<dbReference type="FunFam" id="3.30.500.10:FF:000001">
    <property type="entry name" value="H-2 class I histocompatibility antigen, alpha chain"/>
    <property type="match status" value="1"/>
</dbReference>
<dbReference type="PANTHER" id="PTHR16675:SF242">
    <property type="entry name" value="MAJOR HISTOCOMPATIBILITY COMPLEX CLASS I-RELATED GENE PROTEIN"/>
    <property type="match status" value="1"/>
</dbReference>
<evidence type="ECO:0000256" key="6">
    <source>
        <dbReference type="ARBA" id="ARBA00022989"/>
    </source>
</evidence>
<comment type="subcellular location">
    <subcellularLocation>
        <location evidence="1">Membrane</location>
        <topology evidence="1">Single-pass type I membrane protein</topology>
    </subcellularLocation>
</comment>
<feature type="domain" description="MHC class I-like antigen recognition-like" evidence="12">
    <location>
        <begin position="28"/>
        <end position="176"/>
    </location>
</feature>
<keyword evidence="9" id="KW-0325">Glycoprotein</keyword>
<evidence type="ECO:0000313" key="14">
    <source>
        <dbReference type="Proteomes" id="UP000694401"/>
    </source>
</evidence>
<evidence type="ECO:0000256" key="8">
    <source>
        <dbReference type="ARBA" id="ARBA00023157"/>
    </source>
</evidence>
<dbReference type="InterPro" id="IPR011162">
    <property type="entry name" value="MHC_I/II-like_Ag-recog"/>
</dbReference>
<dbReference type="Ensembl" id="ENSZLMT00000000647.1">
    <property type="protein sequence ID" value="ENSZLMP00000000624.1"/>
    <property type="gene ID" value="ENSZLMG00000000530.1"/>
</dbReference>
<evidence type="ECO:0000256" key="4">
    <source>
        <dbReference type="ARBA" id="ARBA00022729"/>
    </source>
</evidence>
<keyword evidence="5" id="KW-0391">Immunity</keyword>
<evidence type="ECO:0000256" key="3">
    <source>
        <dbReference type="ARBA" id="ARBA00022692"/>
    </source>
</evidence>
<sequence>WDPQTPSQLSQFPLSLIPDPSTPPPNLLSEPSLGVPQYMEMGFVDGIPITRYDSEWGRVEPLTQWMKDGAEPGYWDEETQIWERWQHVDARNLETVRDRYNQSGGLHTLQRLYGCDLLSDGSIRGSYRVAYNGRDFISFDLRSGRFVAADGAAEITRRLWEQDGTVAERQTNYLKTIA</sequence>
<dbReference type="InterPro" id="IPR050208">
    <property type="entry name" value="MHC_class-I_related"/>
</dbReference>
<organism evidence="13 14">
    <name type="scientific">Zosterops lateralis melanops</name>
    <dbReference type="NCBI Taxonomy" id="1220523"/>
    <lineage>
        <taxon>Eukaryota</taxon>
        <taxon>Metazoa</taxon>
        <taxon>Chordata</taxon>
        <taxon>Craniata</taxon>
        <taxon>Vertebrata</taxon>
        <taxon>Euteleostomi</taxon>
        <taxon>Archelosauria</taxon>
        <taxon>Archosauria</taxon>
        <taxon>Dinosauria</taxon>
        <taxon>Saurischia</taxon>
        <taxon>Theropoda</taxon>
        <taxon>Coelurosauria</taxon>
        <taxon>Aves</taxon>
        <taxon>Neognathae</taxon>
        <taxon>Neoaves</taxon>
        <taxon>Telluraves</taxon>
        <taxon>Australaves</taxon>
        <taxon>Passeriformes</taxon>
        <taxon>Sylvioidea</taxon>
        <taxon>Zosteropidae</taxon>
        <taxon>Zosterops</taxon>
    </lineage>
</organism>
<dbReference type="GO" id="GO:0042612">
    <property type="term" value="C:MHC class I protein complex"/>
    <property type="evidence" value="ECO:0007669"/>
    <property type="project" value="UniProtKB-KW"/>
</dbReference>
<comment type="similarity">
    <text evidence="10">Belongs to the MHC class I family.</text>
</comment>
<evidence type="ECO:0000256" key="2">
    <source>
        <dbReference type="ARBA" id="ARBA00022451"/>
    </source>
</evidence>
<keyword evidence="2" id="KW-0490">MHC I</keyword>
<keyword evidence="14" id="KW-1185">Reference proteome</keyword>
<evidence type="ECO:0000256" key="11">
    <source>
        <dbReference type="SAM" id="MobiDB-lite"/>
    </source>
</evidence>